<keyword evidence="3" id="KW-0732">Signal</keyword>
<dbReference type="Pfam" id="PF06516">
    <property type="entry name" value="NUP"/>
    <property type="match status" value="1"/>
</dbReference>
<protein>
    <recommendedName>
        <fullName evidence="6">Purine nucleoside permease</fullName>
    </recommendedName>
</protein>
<sequence>MKLGFFFFALICELVFALAQEVPSTSSPTDASSALAGTPSPSASPLADSAPSPPVNASSSDSTPQKMLTPRIVVVTAFQPERDVWESKSNFTQHMDLPGMSPRYPTVSCNEEGHICLFTTGEGEINAASSMSAFMLNPIFNLSQSYFLVNGIAGINPDAGTIGSAAFPRYAIQFGLQYGIDPRSMPQDWNYSYWSYGTKTPGVYPTQFYGTEVFELNSALQDKAQGIAQNLTLNDSNAAADFRKPYLTQAATGPPAVFQGDVLTSDLYFTGELMGQMAANFTGVMTNHTGSYAVSAQEDNAVLEVLVRGTKAGIVDYGRAILFRTASNFDRAPPGMADYDAFQQQNNTTELAAPAFENLFIVGNAIVNEIVDNWDTWAPGVPSQAKSSYGDVFGTLGQ</sequence>
<feature type="signal peptide" evidence="3">
    <location>
        <begin position="1"/>
        <end position="19"/>
    </location>
</feature>
<evidence type="ECO:0008006" key="6">
    <source>
        <dbReference type="Google" id="ProtNLM"/>
    </source>
</evidence>
<feature type="chain" id="PRO_5014819611" description="Purine nucleoside permease" evidence="3">
    <location>
        <begin position="20"/>
        <end position="398"/>
    </location>
</feature>
<evidence type="ECO:0000256" key="2">
    <source>
        <dbReference type="SAM" id="MobiDB-lite"/>
    </source>
</evidence>
<dbReference type="GO" id="GO:0055085">
    <property type="term" value="P:transmembrane transport"/>
    <property type="evidence" value="ECO:0007669"/>
    <property type="project" value="InterPro"/>
</dbReference>
<comment type="similarity">
    <text evidence="1">Belongs to the NUP family.</text>
</comment>
<dbReference type="Proteomes" id="UP000232875">
    <property type="component" value="Unassembled WGS sequence"/>
</dbReference>
<evidence type="ECO:0000313" key="4">
    <source>
        <dbReference type="EMBL" id="PKI85351.1"/>
    </source>
</evidence>
<dbReference type="PANTHER" id="PTHR38643">
    <property type="entry name" value="PURINE NUCLEOSIDE PERMEASE C285.05-RELATED"/>
    <property type="match status" value="1"/>
</dbReference>
<keyword evidence="1" id="KW-0813">Transport</keyword>
<feature type="compositionally biased region" description="Low complexity" evidence="2">
    <location>
        <begin position="27"/>
        <end position="62"/>
    </location>
</feature>
<keyword evidence="5" id="KW-1185">Reference proteome</keyword>
<gene>
    <name evidence="4" type="ORF">MVES_000048</name>
</gene>
<organism evidence="4 5">
    <name type="scientific">Malassezia vespertilionis</name>
    <dbReference type="NCBI Taxonomy" id="2020962"/>
    <lineage>
        <taxon>Eukaryota</taxon>
        <taxon>Fungi</taxon>
        <taxon>Dikarya</taxon>
        <taxon>Basidiomycota</taxon>
        <taxon>Ustilaginomycotina</taxon>
        <taxon>Malasseziomycetes</taxon>
        <taxon>Malasseziales</taxon>
        <taxon>Malasseziaceae</taxon>
        <taxon>Malassezia</taxon>
    </lineage>
</organism>
<proteinExistence type="inferred from homology"/>
<evidence type="ECO:0000256" key="1">
    <source>
        <dbReference type="PIRNR" id="PIRNR013171"/>
    </source>
</evidence>
<feature type="region of interest" description="Disordered" evidence="2">
    <location>
        <begin position="27"/>
        <end position="64"/>
    </location>
</feature>
<accession>A0A2N1JFM6</accession>
<dbReference type="GO" id="GO:0005783">
    <property type="term" value="C:endoplasmic reticulum"/>
    <property type="evidence" value="ECO:0007669"/>
    <property type="project" value="TreeGrafter"/>
</dbReference>
<evidence type="ECO:0000256" key="3">
    <source>
        <dbReference type="SAM" id="SignalP"/>
    </source>
</evidence>
<dbReference type="OrthoDB" id="2331083at2759"/>
<dbReference type="EMBL" id="KZ454987">
    <property type="protein sequence ID" value="PKI85351.1"/>
    <property type="molecule type" value="Genomic_DNA"/>
</dbReference>
<dbReference type="STRING" id="2020962.A0A2N1JFM6"/>
<dbReference type="InterPro" id="IPR009486">
    <property type="entry name" value="Pur_nuclsid_perm"/>
</dbReference>
<dbReference type="PANTHER" id="PTHR38643:SF1">
    <property type="entry name" value="PURINE NUCLEOSIDE PERMEASE C285.05-RELATED"/>
    <property type="match status" value="1"/>
</dbReference>
<dbReference type="PIRSF" id="PIRSF013171">
    <property type="entry name" value="Pur_nuclsid_perm"/>
    <property type="match status" value="1"/>
</dbReference>
<name>A0A2N1JFM6_9BASI</name>
<evidence type="ECO:0000313" key="5">
    <source>
        <dbReference type="Proteomes" id="UP000232875"/>
    </source>
</evidence>
<reference evidence="4 5" key="1">
    <citation type="submission" date="2017-10" db="EMBL/GenBank/DDBJ databases">
        <title>A novel species of cold-tolerant Malassezia isolated from bats.</title>
        <authorList>
            <person name="Lorch J.M."/>
            <person name="Palmer J.M."/>
            <person name="Vanderwolf K.J."/>
            <person name="Schmidt K.Z."/>
            <person name="Verant M.L."/>
            <person name="Weller T.J."/>
            <person name="Blehert D.S."/>
        </authorList>
    </citation>
    <scope>NUCLEOTIDE SEQUENCE [LARGE SCALE GENOMIC DNA]</scope>
    <source>
        <strain evidence="4 5">NWHC:44797-103</strain>
    </source>
</reference>
<comment type="function">
    <text evidence="1">Nucleoside permease that transports adenosine and guanosine.</text>
</comment>
<dbReference type="AlphaFoldDB" id="A0A2N1JFM6"/>